<dbReference type="EMBL" id="JAMTCJ010000002">
    <property type="protein sequence ID" value="MCP2176610.1"/>
    <property type="molecule type" value="Genomic_DNA"/>
</dbReference>
<feature type="transmembrane region" description="Helical" evidence="8">
    <location>
        <begin position="76"/>
        <end position="102"/>
    </location>
</feature>
<comment type="similarity">
    <text evidence="2">Belongs to the adenylyl cyclase class-3 family.</text>
</comment>
<dbReference type="Gene3D" id="3.30.70.1230">
    <property type="entry name" value="Nucleotide cyclase"/>
    <property type="match status" value="1"/>
</dbReference>
<evidence type="ECO:0000256" key="1">
    <source>
        <dbReference type="ARBA" id="ARBA00004651"/>
    </source>
</evidence>
<dbReference type="PANTHER" id="PTHR43081:SF17">
    <property type="entry name" value="BLL5647 PROTEIN"/>
    <property type="match status" value="1"/>
</dbReference>
<evidence type="ECO:0000256" key="4">
    <source>
        <dbReference type="ARBA" id="ARBA00022692"/>
    </source>
</evidence>
<keyword evidence="3" id="KW-1003">Cell membrane</keyword>
<evidence type="ECO:0000313" key="12">
    <source>
        <dbReference type="Proteomes" id="UP001206895"/>
    </source>
</evidence>
<dbReference type="CDD" id="cd07302">
    <property type="entry name" value="CHD"/>
    <property type="match status" value="1"/>
</dbReference>
<dbReference type="SMART" id="SM00304">
    <property type="entry name" value="HAMP"/>
    <property type="match status" value="1"/>
</dbReference>
<protein>
    <submittedName>
        <fullName evidence="11">Adenylate cyclase</fullName>
    </submittedName>
</protein>
<feature type="domain" description="Guanylate cyclase" evidence="9">
    <location>
        <begin position="348"/>
        <end position="472"/>
    </location>
</feature>
<evidence type="ECO:0000256" key="6">
    <source>
        <dbReference type="ARBA" id="ARBA00023136"/>
    </source>
</evidence>
<keyword evidence="6 8" id="KW-0472">Membrane</keyword>
<dbReference type="Pfam" id="PF00211">
    <property type="entry name" value="Guanylate_cyc"/>
    <property type="match status" value="1"/>
</dbReference>
<dbReference type="SUPFAM" id="SSF158472">
    <property type="entry name" value="HAMP domain-like"/>
    <property type="match status" value="1"/>
</dbReference>
<comment type="subcellular location">
    <subcellularLocation>
        <location evidence="1">Cell membrane</location>
        <topology evidence="1">Multi-pass membrane protein</topology>
    </subcellularLocation>
</comment>
<evidence type="ECO:0000256" key="7">
    <source>
        <dbReference type="SAM" id="MobiDB-lite"/>
    </source>
</evidence>
<dbReference type="PANTHER" id="PTHR43081">
    <property type="entry name" value="ADENYLATE CYCLASE, TERMINAL-DIFFERENTIATION SPECIFIC-RELATED"/>
    <property type="match status" value="1"/>
</dbReference>
<sequence>MPLIRGAMRLLNRRDADYGSILLGSTKDTPRIQRIRIQILLTGSILLSNAIGAIIAVVLASVGIPEPSVFDEKFWWVNFIALPIYIGCALLIGAVVGTTIIVRQLRWSIQDRIPTPREARKARRIPWKLTAFQSIFWIGAVILFTISYGVLDPILIPKVFLVVGLSGTVVCAISYLLSEFSLRPVAAQIITADLQLRRKRSALRTRALISWMVGSGVPIAGMFLVVVFSLLREQTSKTDVFVGITVLVATALFTGLLLTVLNTSQVVAPVRSVRNGMKKVSAGETDVEVVIFDGTELGELQAGFNSMVTGLQERERLQDLFGRHVGKDVAEAALSRDPELGGMERTVAVVFVDVIGSTKLASDRPPSEVVTILNRFFAVIVQEVEARSGLVNKFEGDAVLAVFGAPIDLQDTAGAALSASREISRRLAEEIPELSAGIGVSHGPVVAGNVGAIQRFEYTVIGDAVNESARLSELAKRDPTRPLASQRAVDAAASESEHWERMESQTLRGRSEETTVFAAHTPVTEPA</sequence>
<name>A0ABT1HHR7_9NOCA</name>
<reference evidence="11 12" key="1">
    <citation type="submission" date="2022-06" db="EMBL/GenBank/DDBJ databases">
        <title>Genomic Encyclopedia of Archaeal and Bacterial Type Strains, Phase II (KMG-II): from individual species to whole genera.</title>
        <authorList>
            <person name="Goeker M."/>
        </authorList>
    </citation>
    <scope>NUCLEOTIDE SEQUENCE [LARGE SCALE GENOMIC DNA]</scope>
    <source>
        <strain evidence="11 12">DSM 44693</strain>
    </source>
</reference>
<feature type="compositionally biased region" description="Basic and acidic residues" evidence="7">
    <location>
        <begin position="495"/>
        <end position="513"/>
    </location>
</feature>
<evidence type="ECO:0000256" key="5">
    <source>
        <dbReference type="ARBA" id="ARBA00022989"/>
    </source>
</evidence>
<dbReference type="PROSITE" id="PS50125">
    <property type="entry name" value="GUANYLATE_CYCLASE_2"/>
    <property type="match status" value="1"/>
</dbReference>
<comment type="caution">
    <text evidence="11">The sequence shown here is derived from an EMBL/GenBank/DDBJ whole genome shotgun (WGS) entry which is preliminary data.</text>
</comment>
<dbReference type="CDD" id="cd06225">
    <property type="entry name" value="HAMP"/>
    <property type="match status" value="1"/>
</dbReference>
<gene>
    <name evidence="11" type="ORF">LX13_002429</name>
</gene>
<dbReference type="InterPro" id="IPR050697">
    <property type="entry name" value="Adenylyl/Guanylyl_Cyclase_3/4"/>
</dbReference>
<evidence type="ECO:0000256" key="3">
    <source>
        <dbReference type="ARBA" id="ARBA00022475"/>
    </source>
</evidence>
<feature type="transmembrane region" description="Helical" evidence="8">
    <location>
        <begin position="207"/>
        <end position="228"/>
    </location>
</feature>
<feature type="transmembrane region" description="Helical" evidence="8">
    <location>
        <begin position="39"/>
        <end position="64"/>
    </location>
</feature>
<evidence type="ECO:0000259" key="9">
    <source>
        <dbReference type="PROSITE" id="PS50125"/>
    </source>
</evidence>
<dbReference type="PROSITE" id="PS50885">
    <property type="entry name" value="HAMP"/>
    <property type="match status" value="1"/>
</dbReference>
<proteinExistence type="inferred from homology"/>
<feature type="domain" description="HAMP" evidence="10">
    <location>
        <begin position="264"/>
        <end position="316"/>
    </location>
</feature>
<feature type="region of interest" description="Disordered" evidence="7">
    <location>
        <begin position="476"/>
        <end position="527"/>
    </location>
</feature>
<accession>A0ABT1HHR7</accession>
<feature type="transmembrane region" description="Helical" evidence="8">
    <location>
        <begin position="129"/>
        <end position="148"/>
    </location>
</feature>
<dbReference type="InterPro" id="IPR003660">
    <property type="entry name" value="HAMP_dom"/>
</dbReference>
<dbReference type="SUPFAM" id="SSF55073">
    <property type="entry name" value="Nucleotide cyclase"/>
    <property type="match status" value="1"/>
</dbReference>
<feature type="transmembrane region" description="Helical" evidence="8">
    <location>
        <begin position="240"/>
        <end position="261"/>
    </location>
</feature>
<evidence type="ECO:0000256" key="2">
    <source>
        <dbReference type="ARBA" id="ARBA00005381"/>
    </source>
</evidence>
<dbReference type="InterPro" id="IPR001054">
    <property type="entry name" value="A/G_cyclase"/>
</dbReference>
<dbReference type="Pfam" id="PF00672">
    <property type="entry name" value="HAMP"/>
    <property type="match status" value="1"/>
</dbReference>
<dbReference type="InterPro" id="IPR029787">
    <property type="entry name" value="Nucleotide_cyclase"/>
</dbReference>
<dbReference type="SMART" id="SM00044">
    <property type="entry name" value="CYCc"/>
    <property type="match status" value="1"/>
</dbReference>
<dbReference type="Proteomes" id="UP001206895">
    <property type="component" value="Unassembled WGS sequence"/>
</dbReference>
<keyword evidence="5 8" id="KW-1133">Transmembrane helix</keyword>
<evidence type="ECO:0000256" key="8">
    <source>
        <dbReference type="SAM" id="Phobius"/>
    </source>
</evidence>
<dbReference type="Gene3D" id="6.10.340.10">
    <property type="match status" value="1"/>
</dbReference>
<keyword evidence="12" id="KW-1185">Reference proteome</keyword>
<keyword evidence="4 8" id="KW-0812">Transmembrane</keyword>
<evidence type="ECO:0000259" key="10">
    <source>
        <dbReference type="PROSITE" id="PS50885"/>
    </source>
</evidence>
<organism evidence="11 12">
    <name type="scientific">Williamsia maris</name>
    <dbReference type="NCBI Taxonomy" id="72806"/>
    <lineage>
        <taxon>Bacteria</taxon>
        <taxon>Bacillati</taxon>
        <taxon>Actinomycetota</taxon>
        <taxon>Actinomycetes</taxon>
        <taxon>Mycobacteriales</taxon>
        <taxon>Nocardiaceae</taxon>
        <taxon>Williamsia</taxon>
    </lineage>
</organism>
<evidence type="ECO:0000313" key="11">
    <source>
        <dbReference type="EMBL" id="MCP2176610.1"/>
    </source>
</evidence>
<feature type="transmembrane region" description="Helical" evidence="8">
    <location>
        <begin position="154"/>
        <end position="177"/>
    </location>
</feature>